<protein>
    <submittedName>
        <fullName evidence="1">Uncharacterized protein</fullName>
    </submittedName>
</protein>
<proteinExistence type="predicted"/>
<evidence type="ECO:0000313" key="1">
    <source>
        <dbReference type="EMBL" id="OAY61441.1"/>
    </source>
</evidence>
<dbReference type="EMBL" id="CM004387">
    <property type="protein sequence ID" value="OAY61442.1"/>
    <property type="molecule type" value="Genomic_DNA"/>
</dbReference>
<gene>
    <name evidence="1" type="ORF">MANES_01G188800</name>
</gene>
<reference evidence="1" key="1">
    <citation type="submission" date="2016-02" db="EMBL/GenBank/DDBJ databases">
        <title>WGS assembly of Manihot esculenta.</title>
        <authorList>
            <person name="Bredeson J.V."/>
            <person name="Prochnik S.E."/>
            <person name="Lyons J.B."/>
            <person name="Schmutz J."/>
            <person name="Grimwood J."/>
            <person name="Vrebalov J."/>
            <person name="Bart R.S."/>
            <person name="Amuge T."/>
            <person name="Ferguson M.E."/>
            <person name="Green R."/>
            <person name="Putnam N."/>
            <person name="Stites J."/>
            <person name="Rounsley S."/>
            <person name="Rokhsar D.S."/>
        </authorList>
    </citation>
    <scope>NUCLEOTIDE SEQUENCE [LARGE SCALE GENOMIC DNA]</scope>
    <source>
        <tissue evidence="1">Leaf</tissue>
    </source>
</reference>
<name>A0A251LTI7_MANES</name>
<sequence>MPDKFLTSSVVGISSRRVVECLASVTDGRRVDHNARAIHEEKFSLLQNKLLCSTASGRKMEVELEGLIDRPCRSDACMHHHRIRSLLCHKGQSCLSSHGVSTYISLGITNNN</sequence>
<dbReference type="AlphaFoldDB" id="A0A251LTI7"/>
<accession>A0A251LTI7</accession>
<dbReference type="EMBL" id="CM004387">
    <property type="protein sequence ID" value="OAY61441.1"/>
    <property type="molecule type" value="Genomic_DNA"/>
</dbReference>
<organism evidence="1">
    <name type="scientific">Manihot esculenta</name>
    <name type="common">Cassava</name>
    <name type="synonym">Jatropha manihot</name>
    <dbReference type="NCBI Taxonomy" id="3983"/>
    <lineage>
        <taxon>Eukaryota</taxon>
        <taxon>Viridiplantae</taxon>
        <taxon>Streptophyta</taxon>
        <taxon>Embryophyta</taxon>
        <taxon>Tracheophyta</taxon>
        <taxon>Spermatophyta</taxon>
        <taxon>Magnoliopsida</taxon>
        <taxon>eudicotyledons</taxon>
        <taxon>Gunneridae</taxon>
        <taxon>Pentapetalae</taxon>
        <taxon>rosids</taxon>
        <taxon>fabids</taxon>
        <taxon>Malpighiales</taxon>
        <taxon>Euphorbiaceae</taxon>
        <taxon>Crotonoideae</taxon>
        <taxon>Manihoteae</taxon>
        <taxon>Manihot</taxon>
    </lineage>
</organism>